<dbReference type="Proteomes" id="UP001629367">
    <property type="component" value="Unassembled WGS sequence"/>
</dbReference>
<evidence type="ECO:0000313" key="2">
    <source>
        <dbReference type="Proteomes" id="UP001629367"/>
    </source>
</evidence>
<comment type="caution">
    <text evidence="1">The sequence shown here is derived from an EMBL/GenBank/DDBJ whole genome shotgun (WGS) entry which is preliminary data.</text>
</comment>
<gene>
    <name evidence="1" type="ORF">PQQ68_34445</name>
</gene>
<dbReference type="Pfam" id="PF06995">
    <property type="entry name" value="Phage_P2_GpU"/>
    <property type="match status" value="1"/>
</dbReference>
<accession>A0ABW9DJF6</accession>
<organism evidence="1 2">
    <name type="scientific">Paraburkholderia dilworthii</name>
    <dbReference type="NCBI Taxonomy" id="948106"/>
    <lineage>
        <taxon>Bacteria</taxon>
        <taxon>Pseudomonadati</taxon>
        <taxon>Pseudomonadota</taxon>
        <taxon>Betaproteobacteria</taxon>
        <taxon>Burkholderiales</taxon>
        <taxon>Burkholderiaceae</taxon>
        <taxon>Paraburkholderia</taxon>
    </lineage>
</organism>
<name>A0ABW9DJF6_9BURK</name>
<reference evidence="1 2" key="1">
    <citation type="journal article" date="2024" name="Chem. Sci.">
        <title>Discovery of megapolipeptins by genome mining of a Burkholderiales bacteria collection.</title>
        <authorList>
            <person name="Paulo B.S."/>
            <person name="Recchia M.J.J."/>
            <person name="Lee S."/>
            <person name="Fergusson C.H."/>
            <person name="Romanowski S.B."/>
            <person name="Hernandez A."/>
            <person name="Krull N."/>
            <person name="Liu D.Y."/>
            <person name="Cavanagh H."/>
            <person name="Bos A."/>
            <person name="Gray C.A."/>
            <person name="Murphy B.T."/>
            <person name="Linington R.G."/>
            <person name="Eustaquio A.S."/>
        </authorList>
    </citation>
    <scope>NUCLEOTIDE SEQUENCE [LARGE SCALE GENOMIC DNA]</scope>
    <source>
        <strain evidence="1 2">RL17-335-BIF-A</strain>
    </source>
</reference>
<protein>
    <submittedName>
        <fullName evidence="1">Phage tail protein</fullName>
    </submittedName>
</protein>
<dbReference type="InterPro" id="IPR009734">
    <property type="entry name" value="Myoviridae_GpU"/>
</dbReference>
<dbReference type="InterPro" id="IPR014458">
    <property type="entry name" value="Unchr_Phage_P2-GpU-fusion"/>
</dbReference>
<sequence>MDFTRQITQAATQAAIATERIQNMSRVAGRNQPASENTVTVLQKLAAGNLTNAAGLLSGAGSALSVAGNLSPKVGTVMRSLNAVQSSVGTVLKIAGGSSYPLVSSAAQSVSTALGDVRTKFNAWSGVKEGASPGAVAASFVTSTGSGSLLPGVLDGASGATPHLMTLASDAGDTFHFNLSTAAFDKLRRTTKYRVASQERLNRQEALQAVSQGGEAITLSGVVFAASAAGAGGSGHVGMRQIDALRTIGGRMKPVQLTTGYGEVLGRWYLQGVDEEQDALMSDGAPRKQTFSLEFGRYGEDYKNV</sequence>
<dbReference type="PIRSF" id="PIRSF011237">
    <property type="entry name" value="UP2"/>
    <property type="match status" value="1"/>
</dbReference>
<keyword evidence="2" id="KW-1185">Reference proteome</keyword>
<dbReference type="EMBL" id="JAQQBZ010000042">
    <property type="protein sequence ID" value="MFM0598145.1"/>
    <property type="molecule type" value="Genomic_DNA"/>
</dbReference>
<dbReference type="RefSeq" id="WP_408219538.1">
    <property type="nucleotide sequence ID" value="NZ_JAQQBZ010000042.1"/>
</dbReference>
<evidence type="ECO:0000313" key="1">
    <source>
        <dbReference type="EMBL" id="MFM0598145.1"/>
    </source>
</evidence>
<proteinExistence type="predicted"/>